<dbReference type="InterPro" id="IPR038468">
    <property type="entry name" value="MmpS_C"/>
</dbReference>
<keyword evidence="5 7" id="KW-1133">Transmembrane helix</keyword>
<keyword evidence="6 7" id="KW-0472">Membrane</keyword>
<dbReference type="Pfam" id="PF05423">
    <property type="entry name" value="Mycobact_memb"/>
    <property type="match status" value="1"/>
</dbReference>
<organism evidence="8 9">
    <name type="scientific">Mycobacterium timonense</name>
    <dbReference type="NCBI Taxonomy" id="701043"/>
    <lineage>
        <taxon>Bacteria</taxon>
        <taxon>Bacillati</taxon>
        <taxon>Actinomycetota</taxon>
        <taxon>Actinomycetes</taxon>
        <taxon>Mycobacteriales</taxon>
        <taxon>Mycobacteriaceae</taxon>
        <taxon>Mycobacterium</taxon>
        <taxon>Mycobacterium avium complex (MAC)</taxon>
    </lineage>
</organism>
<name>A0ABX3TCI1_9MYCO</name>
<feature type="transmembrane region" description="Helical" evidence="7">
    <location>
        <begin position="6"/>
        <end position="23"/>
    </location>
</feature>
<keyword evidence="4 7" id="KW-0812">Transmembrane</keyword>
<keyword evidence="3" id="KW-1003">Cell membrane</keyword>
<evidence type="ECO:0000256" key="2">
    <source>
        <dbReference type="ARBA" id="ARBA00007531"/>
    </source>
</evidence>
<evidence type="ECO:0000313" key="8">
    <source>
        <dbReference type="EMBL" id="ORB76507.1"/>
    </source>
</evidence>
<sequence length="126" mass="13922">MVKRFWIPLVLVVVVALGAYAILRIHGSGGPRAPKPAEGSGITANFNPKHITYEITGSGGTANLNYLDENGQPHLVENTPLPWSFTIVTTLPSMTKNNMSQEDLYLKKKRCRVTVDGNERDDRRST</sequence>
<evidence type="ECO:0000256" key="5">
    <source>
        <dbReference type="ARBA" id="ARBA00022989"/>
    </source>
</evidence>
<comment type="similarity">
    <text evidence="2">Belongs to the MmpS family.</text>
</comment>
<dbReference type="Proteomes" id="UP000192847">
    <property type="component" value="Unassembled WGS sequence"/>
</dbReference>
<evidence type="ECO:0000256" key="6">
    <source>
        <dbReference type="ARBA" id="ARBA00023136"/>
    </source>
</evidence>
<reference evidence="8 9" key="1">
    <citation type="submission" date="2017-02" db="EMBL/GenBank/DDBJ databases">
        <title>The new phylogeny of genus Mycobacterium.</title>
        <authorList>
            <person name="Tortoli E."/>
            <person name="Trovato A."/>
            <person name="Cirillo D.M."/>
        </authorList>
    </citation>
    <scope>NUCLEOTIDE SEQUENCE [LARGE SCALE GENOMIC DNA]</scope>
    <source>
        <strain evidence="8 9">CCUG 56329</strain>
    </source>
</reference>
<dbReference type="RefSeq" id="WP_245854431.1">
    <property type="nucleotide sequence ID" value="NZ_MVIL01000740.1"/>
</dbReference>
<evidence type="ECO:0000256" key="4">
    <source>
        <dbReference type="ARBA" id="ARBA00022692"/>
    </source>
</evidence>
<evidence type="ECO:0000256" key="3">
    <source>
        <dbReference type="ARBA" id="ARBA00022475"/>
    </source>
</evidence>
<accession>A0ABX3TCI1</accession>
<evidence type="ECO:0000313" key="9">
    <source>
        <dbReference type="Proteomes" id="UP000192847"/>
    </source>
</evidence>
<evidence type="ECO:0000256" key="1">
    <source>
        <dbReference type="ARBA" id="ARBA00004236"/>
    </source>
</evidence>
<gene>
    <name evidence="8" type="ORF">BST46_29715</name>
</gene>
<feature type="non-terminal residue" evidence="8">
    <location>
        <position position="126"/>
    </location>
</feature>
<dbReference type="InterPro" id="IPR008693">
    <property type="entry name" value="MmpS"/>
</dbReference>
<keyword evidence="9" id="KW-1185">Reference proteome</keyword>
<protein>
    <submittedName>
        <fullName evidence="8">MmpS family protein</fullName>
    </submittedName>
</protein>
<comment type="subcellular location">
    <subcellularLocation>
        <location evidence="1">Cell membrane</location>
    </subcellularLocation>
</comment>
<proteinExistence type="inferred from homology"/>
<evidence type="ECO:0000256" key="7">
    <source>
        <dbReference type="SAM" id="Phobius"/>
    </source>
</evidence>
<dbReference type="EMBL" id="MVIL01000740">
    <property type="protein sequence ID" value="ORB76507.1"/>
    <property type="molecule type" value="Genomic_DNA"/>
</dbReference>
<dbReference type="Gene3D" id="2.60.40.2880">
    <property type="entry name" value="MmpS1-5, C-terminal soluble domain"/>
    <property type="match status" value="1"/>
</dbReference>
<comment type="caution">
    <text evidence="8">The sequence shown here is derived from an EMBL/GenBank/DDBJ whole genome shotgun (WGS) entry which is preliminary data.</text>
</comment>